<feature type="compositionally biased region" description="Low complexity" evidence="5">
    <location>
        <begin position="792"/>
        <end position="806"/>
    </location>
</feature>
<comment type="similarity">
    <text evidence="1">Belongs to the GDA1/CD39 NTPase family.</text>
</comment>
<feature type="active site" description="Proton acceptor" evidence="3">
    <location>
        <position position="362"/>
    </location>
</feature>
<keyword evidence="2" id="KW-0378">Hydrolase</keyword>
<evidence type="ECO:0000313" key="8">
    <source>
        <dbReference type="Proteomes" id="UP000664859"/>
    </source>
</evidence>
<accession>A0A835YRC7</accession>
<organism evidence="7 8">
    <name type="scientific">Tribonema minus</name>
    <dbReference type="NCBI Taxonomy" id="303371"/>
    <lineage>
        <taxon>Eukaryota</taxon>
        <taxon>Sar</taxon>
        <taxon>Stramenopiles</taxon>
        <taxon>Ochrophyta</taxon>
        <taxon>PX clade</taxon>
        <taxon>Xanthophyceae</taxon>
        <taxon>Tribonematales</taxon>
        <taxon>Tribonemataceae</taxon>
        <taxon>Tribonema</taxon>
    </lineage>
</organism>
<dbReference type="CDD" id="cd24003">
    <property type="entry name" value="ASKHA_NBD_GDA1_CD39_NTPase"/>
    <property type="match status" value="1"/>
</dbReference>
<dbReference type="GO" id="GO:0009134">
    <property type="term" value="P:nucleoside diphosphate catabolic process"/>
    <property type="evidence" value="ECO:0007669"/>
    <property type="project" value="TreeGrafter"/>
</dbReference>
<feature type="region of interest" description="Disordered" evidence="5">
    <location>
        <begin position="85"/>
        <end position="111"/>
    </location>
</feature>
<dbReference type="OrthoDB" id="6372431at2759"/>
<reference evidence="7" key="1">
    <citation type="submission" date="2021-02" db="EMBL/GenBank/DDBJ databases">
        <title>First Annotated Genome of the Yellow-green Alga Tribonema minus.</title>
        <authorList>
            <person name="Mahan K.M."/>
        </authorList>
    </citation>
    <scope>NUCLEOTIDE SEQUENCE</scope>
    <source>
        <strain evidence="7">UTEX B ZZ1240</strain>
    </source>
</reference>
<keyword evidence="4" id="KW-0547">Nucleotide-binding</keyword>
<feature type="region of interest" description="Disordered" evidence="5">
    <location>
        <begin position="792"/>
        <end position="825"/>
    </location>
</feature>
<evidence type="ECO:0000256" key="3">
    <source>
        <dbReference type="PIRSR" id="PIRSR600407-1"/>
    </source>
</evidence>
<keyword evidence="8" id="KW-1185">Reference proteome</keyword>
<evidence type="ECO:0000256" key="6">
    <source>
        <dbReference type="SAM" id="Phobius"/>
    </source>
</evidence>
<comment type="caution">
    <text evidence="7">The sequence shown here is derived from an EMBL/GenBank/DDBJ whole genome shotgun (WGS) entry which is preliminary data.</text>
</comment>
<dbReference type="Gene3D" id="3.30.420.150">
    <property type="entry name" value="Exopolyphosphatase. Domain 2"/>
    <property type="match status" value="1"/>
</dbReference>
<dbReference type="Proteomes" id="UP000664859">
    <property type="component" value="Unassembled WGS sequence"/>
</dbReference>
<keyword evidence="6" id="KW-0812">Transmembrane</keyword>
<dbReference type="Pfam" id="PF01150">
    <property type="entry name" value="GDA1_CD39"/>
    <property type="match status" value="1"/>
</dbReference>
<evidence type="ECO:0000256" key="2">
    <source>
        <dbReference type="ARBA" id="ARBA00022801"/>
    </source>
</evidence>
<dbReference type="EMBL" id="JAFCMP010000412">
    <property type="protein sequence ID" value="KAG5180166.1"/>
    <property type="molecule type" value="Genomic_DNA"/>
</dbReference>
<dbReference type="Gene3D" id="3.30.420.40">
    <property type="match status" value="1"/>
</dbReference>
<dbReference type="GO" id="GO:0017110">
    <property type="term" value="F:nucleoside diphosphate phosphatase activity"/>
    <property type="evidence" value="ECO:0007669"/>
    <property type="project" value="TreeGrafter"/>
</dbReference>
<dbReference type="GO" id="GO:0005524">
    <property type="term" value="F:ATP binding"/>
    <property type="evidence" value="ECO:0007669"/>
    <property type="project" value="UniProtKB-KW"/>
</dbReference>
<dbReference type="AlphaFoldDB" id="A0A835YRC7"/>
<evidence type="ECO:0000256" key="4">
    <source>
        <dbReference type="PIRSR" id="PIRSR600407-2"/>
    </source>
</evidence>
<feature type="transmembrane region" description="Helical" evidence="6">
    <location>
        <begin position="752"/>
        <end position="771"/>
    </location>
</feature>
<evidence type="ECO:0000256" key="5">
    <source>
        <dbReference type="SAM" id="MobiDB-lite"/>
    </source>
</evidence>
<feature type="binding site" evidence="4">
    <location>
        <begin position="398"/>
        <end position="402"/>
    </location>
    <ligand>
        <name>ATP</name>
        <dbReference type="ChEBI" id="CHEBI:30616"/>
    </ligand>
</feature>
<dbReference type="GO" id="GO:0016020">
    <property type="term" value="C:membrane"/>
    <property type="evidence" value="ECO:0007669"/>
    <property type="project" value="TreeGrafter"/>
</dbReference>
<keyword evidence="6" id="KW-1133">Transmembrane helix</keyword>
<keyword evidence="6" id="KW-0472">Membrane</keyword>
<protein>
    <submittedName>
        <fullName evidence="7">Nucleoside phosphatase family-domain-containing protein</fullName>
    </submittedName>
</protein>
<gene>
    <name evidence="7" type="ORF">JKP88DRAFT_349720</name>
</gene>
<name>A0A835YRC7_9STRA</name>
<feature type="region of interest" description="Disordered" evidence="5">
    <location>
        <begin position="403"/>
        <end position="423"/>
    </location>
</feature>
<dbReference type="InterPro" id="IPR000407">
    <property type="entry name" value="GDA1_CD39_NTPase"/>
</dbReference>
<dbReference type="PANTHER" id="PTHR11782">
    <property type="entry name" value="ADENOSINE/GUANOSINE DIPHOSPHATASE"/>
    <property type="match status" value="1"/>
</dbReference>
<evidence type="ECO:0000256" key="1">
    <source>
        <dbReference type="ARBA" id="ARBA00009283"/>
    </source>
</evidence>
<proteinExistence type="inferred from homology"/>
<evidence type="ECO:0000313" key="7">
    <source>
        <dbReference type="EMBL" id="KAG5180166.1"/>
    </source>
</evidence>
<keyword evidence="4" id="KW-0067">ATP-binding</keyword>
<dbReference type="PANTHER" id="PTHR11782:SF83">
    <property type="entry name" value="GUANOSINE-DIPHOSPHATASE"/>
    <property type="match status" value="1"/>
</dbReference>
<sequence length="843" mass="88361">MADSRRLALAATALLVTGTVFAIAYSDRGRRLLSRAWSGDVEGRNRRKDLQRVRRAATVIDDITAEIDTIQIDMNKLLERIAAASKEQRPRNSGGAKQQQQQQQGVDRGDSGLKSSYYHFASDGTRLPSKWDNFDTEAELRRLDQEESAAEDKAAAGIRSIRGSINKKLSAVTADIEAVQAYLDTTIQARGDDSVRAARKAETNRILGLSDQARAILVAALFAKATVVATTSRLFDYAIVVDAGSGGSRLYVYHVHEDEALKLRVTATPGQSVTPGLSTFAGKPEDAAAYLSPLFQHAMAEVPPEQHSRTPVFIKGTAGMRLVEEPSQLQVYDALYEALAVDAVFPFHVHRRNLDTIDGASEAYYAVLATNYLEGRVDARLKPTAHPAGVLGALDMGGASTQIIFPPAGPQSDPAAGGGSADGANCSGASQALVPALSDDALQLTPAHFWARSHLSYGVAEVRARVWRRLVARAQQQRGGGDGGGGARRRRRRGVIANPCAHAGHAETFEGHALEGAGDAHACAALVREVLWGGAEEGGAACPPRGGEGEGGGGCPVDGVAMPPVAGDFYAMSVFFYGLDCVRQLGPAPLAAWPRPSLAELTAAVDAFCGVPWGELAAAGGAAGGGAAQRHRYTSKRGLAYRCVESVYMVTLLRDAYGFPEHGRNITFALEANGMEVEWTLGYMLAEVLNGDAAAHITPILDHLQEDLDGVVGGLGHRAAAAAAAARRAAAAARAWLRASARALPPPPDAATALYTLVTALAYAALAAYAVGSRRRGGSESGGTRERLLHGAAAAAPASGSGKALSTAAGSSGGDARERRLPSAAAAMVAAHSEATLLTKRRL</sequence>